<gene>
    <name evidence="2" type="ORF">AQUCO_00700640v1</name>
</gene>
<feature type="domain" description="F-box" evidence="1">
    <location>
        <begin position="3"/>
        <end position="54"/>
    </location>
</feature>
<dbReference type="Pfam" id="PF00646">
    <property type="entry name" value="F-box"/>
    <property type="match status" value="1"/>
</dbReference>
<proteinExistence type="predicted"/>
<dbReference type="Proteomes" id="UP000230069">
    <property type="component" value="Unassembled WGS sequence"/>
</dbReference>
<dbReference type="CDD" id="cd22157">
    <property type="entry name" value="F-box_AtFBW1-like"/>
    <property type="match status" value="1"/>
</dbReference>
<dbReference type="AlphaFoldDB" id="A0A2G5EL08"/>
<dbReference type="InterPro" id="IPR050796">
    <property type="entry name" value="SCF_F-box_component"/>
</dbReference>
<name>A0A2G5EL08_AQUCA</name>
<dbReference type="InterPro" id="IPR006527">
    <property type="entry name" value="F-box-assoc_dom_typ1"/>
</dbReference>
<dbReference type="Pfam" id="PF07734">
    <property type="entry name" value="FBA_1"/>
    <property type="match status" value="1"/>
</dbReference>
<dbReference type="PROSITE" id="PS50181">
    <property type="entry name" value="FBOX"/>
    <property type="match status" value="1"/>
</dbReference>
<protein>
    <recommendedName>
        <fullName evidence="1">F-box domain-containing protein</fullName>
    </recommendedName>
</protein>
<dbReference type="STRING" id="218851.A0A2G5EL08"/>
<dbReference type="NCBIfam" id="TIGR01640">
    <property type="entry name" value="F_box_assoc_1"/>
    <property type="match status" value="1"/>
</dbReference>
<dbReference type="PANTHER" id="PTHR31672">
    <property type="entry name" value="BNACNNG10540D PROTEIN"/>
    <property type="match status" value="1"/>
</dbReference>
<dbReference type="Gene3D" id="1.20.1280.50">
    <property type="match status" value="1"/>
</dbReference>
<organism evidence="2 3">
    <name type="scientific">Aquilegia coerulea</name>
    <name type="common">Rocky mountain columbine</name>
    <dbReference type="NCBI Taxonomy" id="218851"/>
    <lineage>
        <taxon>Eukaryota</taxon>
        <taxon>Viridiplantae</taxon>
        <taxon>Streptophyta</taxon>
        <taxon>Embryophyta</taxon>
        <taxon>Tracheophyta</taxon>
        <taxon>Spermatophyta</taxon>
        <taxon>Magnoliopsida</taxon>
        <taxon>Ranunculales</taxon>
        <taxon>Ranunculaceae</taxon>
        <taxon>Thalictroideae</taxon>
        <taxon>Aquilegia</taxon>
    </lineage>
</organism>
<accession>A0A2G5EL08</accession>
<dbReference type="PANTHER" id="PTHR31672:SF13">
    <property type="entry name" value="F-BOX PROTEIN CPR30-LIKE"/>
    <property type="match status" value="1"/>
</dbReference>
<keyword evidence="3" id="KW-1185">Reference proteome</keyword>
<evidence type="ECO:0000313" key="2">
    <source>
        <dbReference type="EMBL" id="PIA56444.1"/>
    </source>
</evidence>
<dbReference type="OrthoDB" id="591557at2759"/>
<dbReference type="InterPro" id="IPR036047">
    <property type="entry name" value="F-box-like_dom_sf"/>
</dbReference>
<reference evidence="2 3" key="1">
    <citation type="submission" date="2017-09" db="EMBL/GenBank/DDBJ databases">
        <title>WGS assembly of Aquilegia coerulea Goldsmith.</title>
        <authorList>
            <person name="Hodges S."/>
            <person name="Kramer E."/>
            <person name="Nordborg M."/>
            <person name="Tomkins J."/>
            <person name="Borevitz J."/>
            <person name="Derieg N."/>
            <person name="Yan J."/>
            <person name="Mihaltcheva S."/>
            <person name="Hayes R.D."/>
            <person name="Rokhsar D."/>
        </authorList>
    </citation>
    <scope>NUCLEOTIDE SEQUENCE [LARGE SCALE GENOMIC DNA]</scope>
    <source>
        <strain evidence="3">cv. Goldsmith</strain>
    </source>
</reference>
<dbReference type="EMBL" id="KZ305024">
    <property type="protein sequence ID" value="PIA56443.1"/>
    <property type="molecule type" value="Genomic_DNA"/>
</dbReference>
<dbReference type="InterPro" id="IPR001810">
    <property type="entry name" value="F-box_dom"/>
</dbReference>
<dbReference type="EMBL" id="KZ305024">
    <property type="protein sequence ID" value="PIA56444.1"/>
    <property type="molecule type" value="Genomic_DNA"/>
</dbReference>
<dbReference type="SUPFAM" id="SSF81383">
    <property type="entry name" value="F-box domain"/>
    <property type="match status" value="1"/>
</dbReference>
<sequence length="387" mass="44447">MSTTTADDLPDDIMEEIFTRCPAKSFAQLQIKYVCKPWHNLISTFSSKSNFIQSHLNRSIERDCPNLLLTNFGMMLRTQLYSSTLNSSCYESNVEEIQNPFKETHLVTEVLGSCNGLICLYMDNNSLCLLNPCTREHKFIDLGKNLDVDCCAAYGLGYDSVVDEYKLVHVDRYEYFDDGCNSQVNVYSFNDNCKATCLMNFDVPYKVINGDISGIYLNGALHWVAIHKDKLETETIVSFDMRETCFRELLSPNQFREKATIEVGMLRGSQLCMLCYFPRGDIQVWVMNQYGVIDSWIQQFAFEEAVLPSVCKLRSLSLEKHKEILYRVTPLYFFESGEILIKDRMDFVVYDPKQQTTRKLNILGMPDVPLPQIGDLHSKSCPVEIGY</sequence>
<evidence type="ECO:0000259" key="1">
    <source>
        <dbReference type="PROSITE" id="PS50181"/>
    </source>
</evidence>
<dbReference type="InterPro" id="IPR017451">
    <property type="entry name" value="F-box-assoc_interact_dom"/>
</dbReference>
<evidence type="ECO:0000313" key="3">
    <source>
        <dbReference type="Proteomes" id="UP000230069"/>
    </source>
</evidence>